<dbReference type="KEGG" id="rsz:108855160"/>
<reference evidence="5" key="1">
    <citation type="journal article" date="2019" name="Database">
        <title>The radish genome database (RadishGD): an integrated information resource for radish genomics.</title>
        <authorList>
            <person name="Yu H.J."/>
            <person name="Baek S."/>
            <person name="Lee Y.J."/>
            <person name="Cho A."/>
            <person name="Mun J.H."/>
        </authorList>
    </citation>
    <scope>NUCLEOTIDE SEQUENCE [LARGE SCALE GENOMIC DNA]</scope>
    <source>
        <strain evidence="5">cv. WK10039</strain>
    </source>
</reference>
<dbReference type="OrthoDB" id="1119449at2759"/>
<keyword evidence="4" id="KW-0812">Transmembrane</keyword>
<keyword evidence="4" id="KW-0472">Membrane</keyword>
<keyword evidence="4" id="KW-1133">Transmembrane helix</keyword>
<dbReference type="Proteomes" id="UP000504610">
    <property type="component" value="Chromosome 4"/>
</dbReference>
<evidence type="ECO:0000313" key="7">
    <source>
        <dbReference type="RefSeq" id="XP_056863008.1"/>
    </source>
</evidence>
<dbReference type="AlphaFoldDB" id="A0A6J0NI24"/>
<dbReference type="KEGG" id="rsz:130510577"/>
<dbReference type="PANTHER" id="PTHR22977">
    <property type="entry name" value="COX ASSEMBLY MITOCHONDRIAL PROTEIN"/>
    <property type="match status" value="1"/>
</dbReference>
<feature type="transmembrane region" description="Helical" evidence="4">
    <location>
        <begin position="19"/>
        <end position="37"/>
    </location>
</feature>
<dbReference type="PROSITE" id="PS51808">
    <property type="entry name" value="CHCH"/>
    <property type="match status" value="1"/>
</dbReference>
<dbReference type="InterPro" id="IPR013892">
    <property type="entry name" value="Cyt_c_biogenesis_Cmc1-like"/>
</dbReference>
<evidence type="ECO:0000256" key="2">
    <source>
        <dbReference type="ARBA" id="ARBA00023157"/>
    </source>
</evidence>
<proteinExistence type="inferred from homology"/>
<dbReference type="PROSITE" id="PS51257">
    <property type="entry name" value="PROKAR_LIPOPROTEIN"/>
    <property type="match status" value="1"/>
</dbReference>
<dbReference type="PANTHER" id="PTHR22977:SF11">
    <property type="entry name" value="COX ASSEMBLY MITOCHONDRIAL PROTEIN"/>
    <property type="match status" value="1"/>
</dbReference>
<name>A0A6J0NI24_RAPSA</name>
<dbReference type="GO" id="GO:0005739">
    <property type="term" value="C:mitochondrion"/>
    <property type="evidence" value="ECO:0007669"/>
    <property type="project" value="UniProtKB-SubCell"/>
</dbReference>
<comment type="subcellular location">
    <subcellularLocation>
        <location evidence="3">Mitochondrion</location>
    </subcellularLocation>
</comment>
<organism evidence="5 6">
    <name type="scientific">Raphanus sativus</name>
    <name type="common">Radish</name>
    <name type="synonym">Raphanus raphanistrum var. sativus</name>
    <dbReference type="NCBI Taxonomy" id="3726"/>
    <lineage>
        <taxon>Eukaryota</taxon>
        <taxon>Viridiplantae</taxon>
        <taxon>Streptophyta</taxon>
        <taxon>Embryophyta</taxon>
        <taxon>Tracheophyta</taxon>
        <taxon>Spermatophyta</taxon>
        <taxon>Magnoliopsida</taxon>
        <taxon>eudicotyledons</taxon>
        <taxon>Gunneridae</taxon>
        <taxon>Pentapetalae</taxon>
        <taxon>rosids</taxon>
        <taxon>malvids</taxon>
        <taxon>Brassicales</taxon>
        <taxon>Brassicaceae</taxon>
        <taxon>Brassiceae</taxon>
        <taxon>Raphanus</taxon>
    </lineage>
</organism>
<gene>
    <name evidence="6" type="primary">LOC108855160</name>
    <name evidence="7" type="synonym">LOC130510577</name>
</gene>
<evidence type="ECO:0000313" key="5">
    <source>
        <dbReference type="Proteomes" id="UP000504610"/>
    </source>
</evidence>
<dbReference type="RefSeq" id="XP_056863008.1">
    <property type="nucleotide sequence ID" value="XM_057007028.1"/>
</dbReference>
<evidence type="ECO:0000256" key="4">
    <source>
        <dbReference type="SAM" id="Phobius"/>
    </source>
</evidence>
<evidence type="ECO:0000256" key="1">
    <source>
        <dbReference type="ARBA" id="ARBA00007347"/>
    </source>
</evidence>
<dbReference type="RefSeq" id="XP_018484407.1">
    <property type="nucleotide sequence ID" value="XM_018628905.2"/>
</dbReference>
<evidence type="ECO:0000313" key="6">
    <source>
        <dbReference type="RefSeq" id="XP_018484407.1"/>
    </source>
</evidence>
<dbReference type="Pfam" id="PF08583">
    <property type="entry name" value="Cmc1"/>
    <property type="match status" value="1"/>
</dbReference>
<accession>A0A6J0NI24</accession>
<sequence>MKSLTRLCSCNSIDSVSPISAILSCILALSISGHRIPNQIKNLKKRKERKMHPPLTPHRHPMCLEIIEEFQKCHLDHPIGKFFGDCTELKVKLLHCFRQEKAVKRKVNFEQSKKLQERLKAIRKEENAEA</sequence>
<keyword evidence="5" id="KW-1185">Reference proteome</keyword>
<evidence type="ECO:0000256" key="3">
    <source>
        <dbReference type="RuleBase" id="RU364104"/>
    </source>
</evidence>
<keyword evidence="2" id="KW-1015">Disulfide bond</keyword>
<protein>
    <recommendedName>
        <fullName evidence="3">COX assembly mitochondrial protein</fullName>
    </recommendedName>
</protein>
<reference evidence="6 7" key="2">
    <citation type="submission" date="2025-04" db="UniProtKB">
        <authorList>
            <consortium name="RefSeq"/>
        </authorList>
    </citation>
    <scope>IDENTIFICATION</scope>
    <source>
        <tissue evidence="6 7">Leaf</tissue>
    </source>
</reference>
<comment type="similarity">
    <text evidence="1 3">Belongs to the CMC family.</text>
</comment>
<dbReference type="GeneID" id="108855160"/>
<keyword evidence="3" id="KW-0496">Mitochondrion</keyword>